<proteinExistence type="predicted"/>
<dbReference type="InterPro" id="IPR019734">
    <property type="entry name" value="TPR_rpt"/>
</dbReference>
<dbReference type="EMBL" id="UOFZ01000076">
    <property type="protein sequence ID" value="VAX12946.1"/>
    <property type="molecule type" value="Genomic_DNA"/>
</dbReference>
<sequence>MNLRYLLLLPLLLASACSSGPPTIDSLANTPVAVTPKQDLKITRAQAMDHYRRFLKLAPDSPMYPQALKRLAELEILTADENNGSGDKAKIKKARQQAADAIHLYDTYLIRYPGDPDNDHILYQQAKAYELRGETDKTLATLQHLSKNYPNSRYFDEANFRRGEILFSQKHYAEAEHAFYKIGIHPRSPYREKALYKYAWSLFKQSHYDKALNAFFNLLDVQQEYGHLDAMDFPENISGTEKAMLGDIMRAISLAVSYQAGTQTLNTYLSRHQARQYEALLYNSLGKLYLRKQRYMDAADTFLAFVERHPDNILAPRFHQQAIEAFQSARLPHLVLPAKADFIKRYDRYSRFWMVHKNDAVRKQVLLQVNQHIHDLASYYHAASRKRHKKKDYQQAIYWYDYYLKSFPGAEDTPAVNFLLAEVLYESKNYPRAISEFERTAYQYPRNKKSAEAAYAALLIYPKIEKQAHKTQKTIWKQKAITSALRFSESFPKDKRALSVLANAVNMLDAMGDYSRARDSALSLTRKLTATSKTSLQRTAWLILGHASFELAEFKQAETAYSQALNYIPAKSKQKKEILNRLAASIYKQGEAAKKQGQLKLAIAHFLRIAKLAPASNIRLTADYDAASLLIQSNRLSEAQPLLEDLRRHYSKHSARQTGISTKLAYIYVQTGQSLKAARELEKLAFSNQAHSSTKEKRELLWQSAELYSKTKHTKDAARLYKKYIRLYPQPFMQALEARQNLLDYYQTRKNYRAARHWMKEIVKADQTASAQRSDRSRYLAAKASLQLAAPSRYAYEKVRLSIPLKKSLKKKKRLMKRSLKAYQRAMAYQVAEVSTQATYEIAEIYNNFSRALMKSQRPRKLTGEALEQYGILLEEQAYPFEEKAIDIHQANLKYMQQGIYDKWVKKSLKQLQKLQPIRYAKYEKIDSYVSSIY</sequence>
<name>A0A3B1B3T5_9ZZZZ</name>
<gene>
    <name evidence="1" type="ORF">MNBD_GAMMA24-2035</name>
</gene>
<dbReference type="SMART" id="SM00028">
    <property type="entry name" value="TPR"/>
    <property type="match status" value="8"/>
</dbReference>
<dbReference type="PROSITE" id="PS51257">
    <property type="entry name" value="PROKAR_LIPOPROTEIN"/>
    <property type="match status" value="1"/>
</dbReference>
<organism evidence="1">
    <name type="scientific">hydrothermal vent metagenome</name>
    <dbReference type="NCBI Taxonomy" id="652676"/>
    <lineage>
        <taxon>unclassified sequences</taxon>
        <taxon>metagenomes</taxon>
        <taxon>ecological metagenomes</taxon>
    </lineage>
</organism>
<dbReference type="Gene3D" id="1.25.40.10">
    <property type="entry name" value="Tetratricopeptide repeat domain"/>
    <property type="match status" value="5"/>
</dbReference>
<dbReference type="Pfam" id="PF13174">
    <property type="entry name" value="TPR_6"/>
    <property type="match status" value="3"/>
</dbReference>
<dbReference type="Pfam" id="PF13432">
    <property type="entry name" value="TPR_16"/>
    <property type="match status" value="1"/>
</dbReference>
<reference evidence="1" key="1">
    <citation type="submission" date="2018-06" db="EMBL/GenBank/DDBJ databases">
        <authorList>
            <person name="Zhirakovskaya E."/>
        </authorList>
    </citation>
    <scope>NUCLEOTIDE SEQUENCE</scope>
</reference>
<dbReference type="PROSITE" id="PS50005">
    <property type="entry name" value="TPR"/>
    <property type="match status" value="2"/>
</dbReference>
<accession>A0A3B1B3T5</accession>
<protein>
    <submittedName>
        <fullName evidence="1">TPR domain protein, putative component of TonB system</fullName>
    </submittedName>
</protein>
<dbReference type="InterPro" id="IPR011990">
    <property type="entry name" value="TPR-like_helical_dom_sf"/>
</dbReference>
<evidence type="ECO:0000313" key="1">
    <source>
        <dbReference type="EMBL" id="VAX12946.1"/>
    </source>
</evidence>
<dbReference type="AlphaFoldDB" id="A0A3B1B3T5"/>
<dbReference type="SUPFAM" id="SSF48452">
    <property type="entry name" value="TPR-like"/>
    <property type="match status" value="3"/>
</dbReference>